<dbReference type="EMBL" id="CP021109">
    <property type="protein sequence ID" value="ARP87396.1"/>
    <property type="molecule type" value="Genomic_DNA"/>
</dbReference>
<evidence type="ECO:0000259" key="4">
    <source>
        <dbReference type="PROSITE" id="PS50830"/>
    </source>
</evidence>
<evidence type="ECO:0000256" key="2">
    <source>
        <dbReference type="ARBA" id="ARBA00022759"/>
    </source>
</evidence>
<dbReference type="SMART" id="SM00318">
    <property type="entry name" value="SNc"/>
    <property type="match status" value="1"/>
</dbReference>
<dbReference type="Pfam" id="PF00565">
    <property type="entry name" value="SNase"/>
    <property type="match status" value="1"/>
</dbReference>
<dbReference type="GO" id="GO:0004519">
    <property type="term" value="F:endonuclease activity"/>
    <property type="evidence" value="ECO:0007669"/>
    <property type="project" value="UniProtKB-KW"/>
</dbReference>
<proteinExistence type="predicted"/>
<keyword evidence="6" id="KW-1185">Reference proteome</keyword>
<evidence type="ECO:0000313" key="5">
    <source>
        <dbReference type="EMBL" id="ARP87396.1"/>
    </source>
</evidence>
<dbReference type="InterPro" id="IPR035437">
    <property type="entry name" value="SNase_OB-fold_sf"/>
</dbReference>
<dbReference type="AlphaFoldDB" id="A0A1W6Z263"/>
<dbReference type="PANTHER" id="PTHR12302:SF3">
    <property type="entry name" value="SERINE_THREONINE-PROTEIN KINASE 31"/>
    <property type="match status" value="1"/>
</dbReference>
<gene>
    <name evidence="5" type="ORF">CAL13_15145</name>
</gene>
<dbReference type="GO" id="GO:0016787">
    <property type="term" value="F:hydrolase activity"/>
    <property type="evidence" value="ECO:0007669"/>
    <property type="project" value="UniProtKB-KW"/>
</dbReference>
<dbReference type="OrthoDB" id="9805504at2"/>
<evidence type="ECO:0000313" key="6">
    <source>
        <dbReference type="Proteomes" id="UP000194139"/>
    </source>
</evidence>
<keyword evidence="2" id="KW-0255">Endonuclease</keyword>
<name>A0A1W6Z263_9BORD</name>
<dbReference type="PROSITE" id="PS01123">
    <property type="entry name" value="TNASE_1"/>
    <property type="match status" value="1"/>
</dbReference>
<dbReference type="Gene3D" id="2.40.50.90">
    <property type="match status" value="1"/>
</dbReference>
<keyword evidence="3" id="KW-0378">Hydrolase</keyword>
<dbReference type="GO" id="GO:0005737">
    <property type="term" value="C:cytoplasm"/>
    <property type="evidence" value="ECO:0007669"/>
    <property type="project" value="TreeGrafter"/>
</dbReference>
<dbReference type="InterPro" id="IPR016071">
    <property type="entry name" value="Staphylococal_nuclease_OB-fold"/>
</dbReference>
<accession>A0A1W6Z263</accession>
<dbReference type="PROSITE" id="PS50830">
    <property type="entry name" value="TNASE_3"/>
    <property type="match status" value="1"/>
</dbReference>
<sequence>MAPRSTSLLLTPLRAVLRRAGVSRPVIALVAALAAAGLGYCASPSGRAPAHGQGYTLEGRIVHVADGDTVTLLAREGQRRIRLASIDAPETGHGREKPGQPYAQAARRNLESLVAGRTLTARCYEQDRYGRDVCDLPLQDGQTANRRQVADGYAWANTVRRGEYLRDPSLPGLQREAEQARRGLWAQPHAVPPWVWRHDCWNEGKCAAAAQAR</sequence>
<dbReference type="PANTHER" id="PTHR12302">
    <property type="entry name" value="EBNA2 BINDING PROTEIN P100"/>
    <property type="match status" value="1"/>
</dbReference>
<evidence type="ECO:0000256" key="3">
    <source>
        <dbReference type="ARBA" id="ARBA00022801"/>
    </source>
</evidence>
<dbReference type="GO" id="GO:0003676">
    <property type="term" value="F:nucleic acid binding"/>
    <property type="evidence" value="ECO:0007669"/>
    <property type="project" value="InterPro"/>
</dbReference>
<protein>
    <submittedName>
        <fullName evidence="5">Nuclease</fullName>
    </submittedName>
</protein>
<evidence type="ECO:0000256" key="1">
    <source>
        <dbReference type="ARBA" id="ARBA00022722"/>
    </source>
</evidence>
<dbReference type="SUPFAM" id="SSF50199">
    <property type="entry name" value="Staphylococcal nuclease"/>
    <property type="match status" value="1"/>
</dbReference>
<keyword evidence="1" id="KW-0540">Nuclease</keyword>
<organism evidence="5 6">
    <name type="scientific">Bordetella genomosp. 9</name>
    <dbReference type="NCBI Taxonomy" id="1416803"/>
    <lineage>
        <taxon>Bacteria</taxon>
        <taxon>Pseudomonadati</taxon>
        <taxon>Pseudomonadota</taxon>
        <taxon>Betaproteobacteria</taxon>
        <taxon>Burkholderiales</taxon>
        <taxon>Alcaligenaceae</taxon>
        <taxon>Bordetella</taxon>
    </lineage>
</organism>
<feature type="domain" description="TNase-like" evidence="4">
    <location>
        <begin position="55"/>
        <end position="187"/>
    </location>
</feature>
<reference evidence="5 6" key="1">
    <citation type="submission" date="2017-05" db="EMBL/GenBank/DDBJ databases">
        <title>Complete and WGS of Bordetella genogroups.</title>
        <authorList>
            <person name="Spilker T."/>
            <person name="LiPuma J."/>
        </authorList>
    </citation>
    <scope>NUCLEOTIDE SEQUENCE [LARGE SCALE GENOMIC DNA]</scope>
    <source>
        <strain evidence="5 6">AU17164</strain>
    </source>
</reference>
<dbReference type="InterPro" id="IPR002071">
    <property type="entry name" value="Thermonucl_AS"/>
</dbReference>
<dbReference type="Proteomes" id="UP000194139">
    <property type="component" value="Chromosome"/>
</dbReference>